<dbReference type="PANTHER" id="PTHR18460:SF3">
    <property type="entry name" value="TELO2-INTERACTING PROTEIN 1 HOMOLOG"/>
    <property type="match status" value="1"/>
</dbReference>
<organism evidence="5 6">
    <name type="scientific">Lachancea thermotolerans (strain ATCC 56472 / CBS 6340 / NRRL Y-8284)</name>
    <name type="common">Yeast</name>
    <name type="synonym">Kluyveromyces thermotolerans</name>
    <dbReference type="NCBI Taxonomy" id="559295"/>
    <lineage>
        <taxon>Eukaryota</taxon>
        <taxon>Fungi</taxon>
        <taxon>Dikarya</taxon>
        <taxon>Ascomycota</taxon>
        <taxon>Saccharomycotina</taxon>
        <taxon>Saccharomycetes</taxon>
        <taxon>Saccharomycetales</taxon>
        <taxon>Saccharomycetaceae</taxon>
        <taxon>Lachancea</taxon>
    </lineage>
</organism>
<evidence type="ECO:0000259" key="2">
    <source>
        <dbReference type="Pfam" id="PF24173"/>
    </source>
</evidence>
<dbReference type="FunCoup" id="C5DGQ0">
    <property type="interactions" value="654"/>
</dbReference>
<feature type="compositionally biased region" description="Acidic residues" evidence="1">
    <location>
        <begin position="819"/>
        <end position="828"/>
    </location>
</feature>
<feature type="domain" description="TTI1 C-terminal TPR" evidence="3">
    <location>
        <begin position="816"/>
        <end position="943"/>
    </location>
</feature>
<feature type="region of interest" description="Disordered" evidence="1">
    <location>
        <begin position="818"/>
        <end position="842"/>
    </location>
</feature>
<feature type="compositionally biased region" description="Polar residues" evidence="1">
    <location>
        <begin position="830"/>
        <end position="839"/>
    </location>
</feature>
<dbReference type="OMA" id="PHPKKPW"/>
<dbReference type="Proteomes" id="UP000002036">
    <property type="component" value="Chromosome D"/>
</dbReference>
<dbReference type="InterPro" id="IPR057566">
    <property type="entry name" value="TPR_TTI1_N"/>
</dbReference>
<accession>C5DGQ0</accession>
<gene>
    <name evidence="5" type="ordered locus">KLTH0D07106g</name>
</gene>
<dbReference type="InterPro" id="IPR049362">
    <property type="entry name" value="TTI1_rpt"/>
</dbReference>
<feature type="domain" description="TEL2-interacting protein 1 second TPR" evidence="4">
    <location>
        <begin position="380"/>
        <end position="625"/>
    </location>
</feature>
<evidence type="ECO:0000313" key="5">
    <source>
        <dbReference type="EMBL" id="CAR22592.1"/>
    </source>
</evidence>
<evidence type="ECO:0000256" key="1">
    <source>
        <dbReference type="SAM" id="MobiDB-lite"/>
    </source>
</evidence>
<dbReference type="Pfam" id="PF24173">
    <property type="entry name" value="TPR_TTI1_N"/>
    <property type="match status" value="1"/>
</dbReference>
<keyword evidence="6" id="KW-1185">Reference proteome</keyword>
<dbReference type="STRING" id="559295.C5DGQ0"/>
<dbReference type="SUPFAM" id="SSF48371">
    <property type="entry name" value="ARM repeat"/>
    <property type="match status" value="1"/>
</dbReference>
<dbReference type="Pfam" id="PF26245">
    <property type="entry name" value="TPR_TTI1_2nd_yeast"/>
    <property type="match status" value="1"/>
</dbReference>
<evidence type="ECO:0000259" key="3">
    <source>
        <dbReference type="Pfam" id="PF24181"/>
    </source>
</evidence>
<sequence>MASRESVAFQRVQPHCVNLSRQSFLPRDVFNPNSVVLLEGLRSLEEELKQLENEGVSLSPKFADYVFVPIASLLRQDSLGSSQTEALLQVIGHLVSLCWSSAGSFNKALAQQLFALVTFLISNDKDNTCLLTKTPSFQLTGCIVLRKLFKAFAIQKASGSFDHFADPQNLPSLGHSVTILLDILGGNDNEIDLQLAAIEALHVLYQETLNDGEIISFIVPGNVSAFSKLLLKPGLTVNPRVVCSTLRLFAVIICIVYSDFDLHVVEHSPSDLNELLEEAEKPFETNIAINEVDFKNRNLHRDIKWLRATSAQINRALKGVLPKLVKRDNGSINLALCEFISALMKHCRASLNNCQKLFFSVALELHYVPGELVQTLEGTRTLKLMVDNKVTRISNAIQFEDIKALQTIQYGLQTLYSYQCLDFEMVDGLVFSLKSCVSDFLEQKNLRFTEGKLKEQGGMVIVGQDFLTLTETSQPLLPKISTALEETLSQLLHTLGTCYSRDHIQGTVSELLTFDGSESGFGKAVSLWMSANLLKAASEVLPDAHDITDEFMTFENDERKVADLPLEPIETCYAILESSVALIDEVNQNSAALHHDSEFQVVVGLKSIQIMSETLGEEFRTELIDILFPVVDCLASPSSAIRHFAQTTTLSIAKSFYGGSIHDLLLDNIDYLVDAISVRLNNCMTKRVPTLLMVLCRVGGYNLIKSFKDVLEIIFRLLDFYHGYEDLCCEFFQLFEVIVTEMRHTYLSSTDVSPRLKNEHSVSSSFKPWGMQNILQVLDILDKTGEKGIHEEDFDDLDSNQDDPGTFQEFFDKRVHEVDSDDEDEDIQPTEGQSTSSGHASDKWFSPIPRDSYRLLLQIVGYGDRLLTHPSRQLKVQILQLMSRVFPMLATQHDMLLPQVSKSWDIIVQLSLDPDFAIAKVACECLRELIHCSGDFVTKRFVDLWGAQKAHSPLLGIAAPKGVAPTLSSKKWLTSPKQFPPITREALVSLSEMLLEGIVQTELFTSEVQIQEMVYCCLLVLPKEHVQSRSLLLGDIVSLLSL</sequence>
<dbReference type="HOGENOM" id="CLU_005544_0_0_1"/>
<dbReference type="InterPro" id="IPR016441">
    <property type="entry name" value="Tti1"/>
</dbReference>
<evidence type="ECO:0000313" key="6">
    <source>
        <dbReference type="Proteomes" id="UP000002036"/>
    </source>
</evidence>
<protein>
    <submittedName>
        <fullName evidence="5">KLTH0D07106p</fullName>
    </submittedName>
</protein>
<dbReference type="PIRSF" id="PIRSF005250">
    <property type="entry name" value="UCP005250"/>
    <property type="match status" value="1"/>
</dbReference>
<name>C5DGQ0_LACTC</name>
<feature type="domain" description="TTI1 N-terminal TPR" evidence="2">
    <location>
        <begin position="9"/>
        <end position="359"/>
    </location>
</feature>
<dbReference type="Pfam" id="PF21547">
    <property type="entry name" value="TTI1"/>
    <property type="match status" value="1"/>
</dbReference>
<dbReference type="AlphaFoldDB" id="C5DGQ0"/>
<dbReference type="InterPro" id="IPR059075">
    <property type="entry name" value="TPR_TTI1_2nd_yeast"/>
</dbReference>
<dbReference type="InterPro" id="IPR057567">
    <property type="entry name" value="TPR_TTI1_C"/>
</dbReference>
<dbReference type="InParanoid" id="C5DGQ0"/>
<dbReference type="PANTHER" id="PTHR18460">
    <property type="entry name" value="TEL2 INTERACTING PROTEIN 1 TTI1 FAMILY MEMBER"/>
    <property type="match status" value="1"/>
</dbReference>
<dbReference type="GO" id="GO:0005737">
    <property type="term" value="C:cytoplasm"/>
    <property type="evidence" value="ECO:0007669"/>
    <property type="project" value="TreeGrafter"/>
</dbReference>
<dbReference type="RefSeq" id="XP_002553030.1">
    <property type="nucleotide sequence ID" value="XM_002552984.1"/>
</dbReference>
<dbReference type="OrthoDB" id="6781668at2759"/>
<dbReference type="Pfam" id="PF24181">
    <property type="entry name" value="TPR_TTI1_C"/>
    <property type="match status" value="1"/>
</dbReference>
<dbReference type="EMBL" id="CU928168">
    <property type="protein sequence ID" value="CAR22592.1"/>
    <property type="molecule type" value="Genomic_DNA"/>
</dbReference>
<dbReference type="InterPro" id="IPR052587">
    <property type="entry name" value="TELO2-interacting_protein_1"/>
</dbReference>
<evidence type="ECO:0000259" key="4">
    <source>
        <dbReference type="Pfam" id="PF26245"/>
    </source>
</evidence>
<dbReference type="InterPro" id="IPR016024">
    <property type="entry name" value="ARM-type_fold"/>
</dbReference>
<reference evidence="5 6" key="1">
    <citation type="journal article" date="2009" name="Genome Res.">
        <title>Comparative genomics of protoploid Saccharomycetaceae.</title>
        <authorList>
            <consortium name="The Genolevures Consortium"/>
            <person name="Souciet J.-L."/>
            <person name="Dujon B."/>
            <person name="Gaillardin C."/>
            <person name="Johnston M."/>
            <person name="Baret P.V."/>
            <person name="Cliften P."/>
            <person name="Sherman D.J."/>
            <person name="Weissenbach J."/>
            <person name="Westhof E."/>
            <person name="Wincker P."/>
            <person name="Jubin C."/>
            <person name="Poulain J."/>
            <person name="Barbe V."/>
            <person name="Segurens B."/>
            <person name="Artiguenave F."/>
            <person name="Anthouard V."/>
            <person name="Vacherie B."/>
            <person name="Val M.-E."/>
            <person name="Fulton R.S."/>
            <person name="Minx P."/>
            <person name="Wilson R."/>
            <person name="Durrens P."/>
            <person name="Jean G."/>
            <person name="Marck C."/>
            <person name="Martin T."/>
            <person name="Nikolski M."/>
            <person name="Rolland T."/>
            <person name="Seret M.-L."/>
            <person name="Casaregola S."/>
            <person name="Despons L."/>
            <person name="Fairhead C."/>
            <person name="Fischer G."/>
            <person name="Lafontaine I."/>
            <person name="Leh V."/>
            <person name="Lemaire M."/>
            <person name="de Montigny J."/>
            <person name="Neuveglise C."/>
            <person name="Thierry A."/>
            <person name="Blanc-Lenfle I."/>
            <person name="Bleykasten C."/>
            <person name="Diffels J."/>
            <person name="Fritsch E."/>
            <person name="Frangeul L."/>
            <person name="Goeffon A."/>
            <person name="Jauniaux N."/>
            <person name="Kachouri-Lafond R."/>
            <person name="Payen C."/>
            <person name="Potier S."/>
            <person name="Pribylova L."/>
            <person name="Ozanne C."/>
            <person name="Richard G.-F."/>
            <person name="Sacerdot C."/>
            <person name="Straub M.-L."/>
            <person name="Talla E."/>
        </authorList>
    </citation>
    <scope>NUCLEOTIDE SEQUENCE [LARGE SCALE GENOMIC DNA]</scope>
    <source>
        <strain evidence="6">ATCC 56472 / CBS 6340 / NRRL Y-8284</strain>
    </source>
</reference>
<dbReference type="GeneID" id="8295261"/>
<proteinExistence type="predicted"/>
<dbReference type="KEGG" id="lth:KLTH0D07106g"/>
<dbReference type="eggNOG" id="KOG4524">
    <property type="taxonomic scope" value="Eukaryota"/>
</dbReference>